<protein>
    <submittedName>
        <fullName evidence="1">Uncharacterized protein</fullName>
    </submittedName>
</protein>
<proteinExistence type="predicted"/>
<organism evidence="1 2">
    <name type="scientific">Lasiodiplodia mahajangana</name>
    <dbReference type="NCBI Taxonomy" id="1108764"/>
    <lineage>
        <taxon>Eukaryota</taxon>
        <taxon>Fungi</taxon>
        <taxon>Dikarya</taxon>
        <taxon>Ascomycota</taxon>
        <taxon>Pezizomycotina</taxon>
        <taxon>Dothideomycetes</taxon>
        <taxon>Dothideomycetes incertae sedis</taxon>
        <taxon>Botryosphaeriales</taxon>
        <taxon>Botryosphaeriaceae</taxon>
        <taxon>Lasiodiplodia</taxon>
    </lineage>
</organism>
<dbReference type="Proteomes" id="UP001153332">
    <property type="component" value="Unassembled WGS sequence"/>
</dbReference>
<comment type="caution">
    <text evidence="1">The sequence shown here is derived from an EMBL/GenBank/DDBJ whole genome shotgun (WGS) entry which is preliminary data.</text>
</comment>
<evidence type="ECO:0000313" key="2">
    <source>
        <dbReference type="Proteomes" id="UP001153332"/>
    </source>
</evidence>
<gene>
    <name evidence="1" type="ORF">O1611_g5980</name>
</gene>
<reference evidence="1" key="1">
    <citation type="submission" date="2022-12" db="EMBL/GenBank/DDBJ databases">
        <title>Genome Sequence of Lasiodiplodia mahajangana.</title>
        <authorList>
            <person name="Buettner E."/>
        </authorList>
    </citation>
    <scope>NUCLEOTIDE SEQUENCE</scope>
    <source>
        <strain evidence="1">VT137</strain>
    </source>
</reference>
<keyword evidence="2" id="KW-1185">Reference proteome</keyword>
<name>A0ACC2JJE0_9PEZI</name>
<dbReference type="EMBL" id="JAPUUL010001345">
    <property type="protein sequence ID" value="KAJ8127657.1"/>
    <property type="molecule type" value="Genomic_DNA"/>
</dbReference>
<sequence>MFDSLVRVSRRVVDDHYASILAKSAVLGPRKGIMQRAITLPEELRSQGFYPPTKTDAGLNLAKCTGEEHRMIR</sequence>
<evidence type="ECO:0000313" key="1">
    <source>
        <dbReference type="EMBL" id="KAJ8127657.1"/>
    </source>
</evidence>
<accession>A0ACC2JJE0</accession>